<dbReference type="GO" id="GO:0003852">
    <property type="term" value="F:2-isopropylmalate synthase activity"/>
    <property type="evidence" value="ECO:0007669"/>
    <property type="project" value="TreeGrafter"/>
</dbReference>
<dbReference type="GO" id="GO:0009098">
    <property type="term" value="P:L-leucine biosynthetic process"/>
    <property type="evidence" value="ECO:0007669"/>
    <property type="project" value="TreeGrafter"/>
</dbReference>
<gene>
    <name evidence="1" type="ORF">EDB81DRAFT_878051</name>
</gene>
<protein>
    <submittedName>
        <fullName evidence="1">Uncharacterized protein</fullName>
    </submittedName>
</protein>
<evidence type="ECO:0000313" key="1">
    <source>
        <dbReference type="EMBL" id="KAH7165683.1"/>
    </source>
</evidence>
<dbReference type="SUPFAM" id="SSF89000">
    <property type="entry name" value="post-HMGL domain-like"/>
    <property type="match status" value="1"/>
</dbReference>
<dbReference type="PANTHER" id="PTHR46911">
    <property type="match status" value="1"/>
</dbReference>
<dbReference type="EMBL" id="JAGMUV010000003">
    <property type="protein sequence ID" value="KAH7165683.1"/>
    <property type="molecule type" value="Genomic_DNA"/>
</dbReference>
<dbReference type="Proteomes" id="UP000738349">
    <property type="component" value="Unassembled WGS sequence"/>
</dbReference>
<keyword evidence="2" id="KW-1185">Reference proteome</keyword>
<evidence type="ECO:0000313" key="2">
    <source>
        <dbReference type="Proteomes" id="UP000738349"/>
    </source>
</evidence>
<dbReference type="GO" id="GO:0005739">
    <property type="term" value="C:mitochondrion"/>
    <property type="evidence" value="ECO:0007669"/>
    <property type="project" value="TreeGrafter"/>
</dbReference>
<dbReference type="Gene3D" id="1.10.1220.20">
    <property type="match status" value="1"/>
</dbReference>
<name>A0A9P9JMK7_9HYPO</name>
<dbReference type="OrthoDB" id="5428071at2759"/>
<sequence length="122" mass="13976">MAKSCTKIPVHQHAPYGGSFVYTTFSGSHQDMLDLPRGLQVTFSNDVQRHTEELRRELLAIEITDLFKTSYFLHENLRFSLIDYSIIPDRSRSPLPSAVGKTQDTKSLIRIFDGVFISWSRV</sequence>
<comment type="caution">
    <text evidence="1">The sequence shown here is derived from an EMBL/GenBank/DDBJ whole genome shotgun (WGS) entry which is preliminary data.</text>
</comment>
<reference evidence="1" key="1">
    <citation type="journal article" date="2021" name="Nat. Commun.">
        <title>Genetic determinants of endophytism in the Arabidopsis root mycobiome.</title>
        <authorList>
            <person name="Mesny F."/>
            <person name="Miyauchi S."/>
            <person name="Thiergart T."/>
            <person name="Pickel B."/>
            <person name="Atanasova L."/>
            <person name="Karlsson M."/>
            <person name="Huettel B."/>
            <person name="Barry K.W."/>
            <person name="Haridas S."/>
            <person name="Chen C."/>
            <person name="Bauer D."/>
            <person name="Andreopoulos W."/>
            <person name="Pangilinan J."/>
            <person name="LaButti K."/>
            <person name="Riley R."/>
            <person name="Lipzen A."/>
            <person name="Clum A."/>
            <person name="Drula E."/>
            <person name="Henrissat B."/>
            <person name="Kohler A."/>
            <person name="Grigoriev I.V."/>
            <person name="Martin F.M."/>
            <person name="Hacquard S."/>
        </authorList>
    </citation>
    <scope>NUCLEOTIDE SEQUENCE</scope>
    <source>
        <strain evidence="1">MPI-CAGE-AT-0147</strain>
    </source>
</reference>
<organism evidence="1 2">
    <name type="scientific">Dactylonectria macrodidyma</name>
    <dbReference type="NCBI Taxonomy" id="307937"/>
    <lineage>
        <taxon>Eukaryota</taxon>
        <taxon>Fungi</taxon>
        <taxon>Dikarya</taxon>
        <taxon>Ascomycota</taxon>
        <taxon>Pezizomycotina</taxon>
        <taxon>Sordariomycetes</taxon>
        <taxon>Hypocreomycetidae</taxon>
        <taxon>Hypocreales</taxon>
        <taxon>Nectriaceae</taxon>
        <taxon>Dactylonectria</taxon>
    </lineage>
</organism>
<accession>A0A9P9JMK7</accession>
<proteinExistence type="predicted"/>
<dbReference type="AlphaFoldDB" id="A0A9P9JMK7"/>
<dbReference type="PANTHER" id="PTHR46911:SF1">
    <property type="entry name" value="2-ISOPROPYLMALATE SYNTHASE"/>
    <property type="match status" value="1"/>
</dbReference>